<dbReference type="OrthoDB" id="423533at2759"/>
<reference evidence="1" key="1">
    <citation type="submission" date="2021-02" db="EMBL/GenBank/DDBJ databases">
        <authorList>
            <person name="Nowell W R."/>
        </authorList>
    </citation>
    <scope>NUCLEOTIDE SEQUENCE</scope>
</reference>
<name>A0A814DL41_9BILA</name>
<comment type="caution">
    <text evidence="1">The sequence shown here is derived from an EMBL/GenBank/DDBJ whole genome shotgun (WGS) entry which is preliminary data.</text>
</comment>
<dbReference type="Proteomes" id="UP000681722">
    <property type="component" value="Unassembled WGS sequence"/>
</dbReference>
<keyword evidence="5" id="KW-1185">Reference proteome</keyword>
<dbReference type="EMBL" id="CAJNOQ010002416">
    <property type="protein sequence ID" value="CAF0957218.1"/>
    <property type="molecule type" value="Genomic_DNA"/>
</dbReference>
<dbReference type="Gene3D" id="3.90.176.10">
    <property type="entry name" value="Toxin ADP-ribosyltransferase, Chain A, domain 1"/>
    <property type="match status" value="1"/>
</dbReference>
<dbReference type="EMBL" id="CAJNOK010018041">
    <property type="protein sequence ID" value="CAF1275058.1"/>
    <property type="molecule type" value="Genomic_DNA"/>
</dbReference>
<sequence>MNLTKRTILNIWWYTREGFLYRLLNKALRQQDHCEKLKEIEWNVQVYCGQLMSKEEINILKENTHYLLAINSFLSASVDRDLALIFSGSPSNSLDEDVQSVLFQISLDKLEFDKPFADITRKSFNEDEKEVIFAPGVFFCTHEVKYDEKNKVWVIDFEPMELNSDINLI</sequence>
<evidence type="ECO:0000313" key="2">
    <source>
        <dbReference type="EMBL" id="CAF1275058.1"/>
    </source>
</evidence>
<gene>
    <name evidence="1" type="ORF">GPM918_LOCUS11563</name>
    <name evidence="2" type="ORF">OVA965_LOCUS27369</name>
    <name evidence="3" type="ORF">SRO942_LOCUS11561</name>
    <name evidence="4" type="ORF">TMI583_LOCUS28115</name>
</gene>
<dbReference type="Proteomes" id="UP000677228">
    <property type="component" value="Unassembled WGS sequence"/>
</dbReference>
<evidence type="ECO:0000313" key="4">
    <source>
        <dbReference type="EMBL" id="CAF4080210.1"/>
    </source>
</evidence>
<evidence type="ECO:0000313" key="1">
    <source>
        <dbReference type="EMBL" id="CAF0957218.1"/>
    </source>
</evidence>
<protein>
    <submittedName>
        <fullName evidence="1">Uncharacterized protein</fullName>
    </submittedName>
</protein>
<accession>A0A814DL41</accession>
<dbReference type="SUPFAM" id="SSF56399">
    <property type="entry name" value="ADP-ribosylation"/>
    <property type="match status" value="1"/>
</dbReference>
<dbReference type="EMBL" id="CAJOBA010039606">
    <property type="protein sequence ID" value="CAF4080210.1"/>
    <property type="molecule type" value="Genomic_DNA"/>
</dbReference>
<proteinExistence type="predicted"/>
<dbReference type="EMBL" id="CAJOBC010002415">
    <property type="protein sequence ID" value="CAF3732082.1"/>
    <property type="molecule type" value="Genomic_DNA"/>
</dbReference>
<dbReference type="Proteomes" id="UP000663829">
    <property type="component" value="Unassembled WGS sequence"/>
</dbReference>
<organism evidence="1 5">
    <name type="scientific">Didymodactylos carnosus</name>
    <dbReference type="NCBI Taxonomy" id="1234261"/>
    <lineage>
        <taxon>Eukaryota</taxon>
        <taxon>Metazoa</taxon>
        <taxon>Spiralia</taxon>
        <taxon>Gnathifera</taxon>
        <taxon>Rotifera</taxon>
        <taxon>Eurotatoria</taxon>
        <taxon>Bdelloidea</taxon>
        <taxon>Philodinida</taxon>
        <taxon>Philodinidae</taxon>
        <taxon>Didymodactylos</taxon>
    </lineage>
</organism>
<evidence type="ECO:0000313" key="3">
    <source>
        <dbReference type="EMBL" id="CAF3732082.1"/>
    </source>
</evidence>
<dbReference type="AlphaFoldDB" id="A0A814DL41"/>
<dbReference type="Proteomes" id="UP000682733">
    <property type="component" value="Unassembled WGS sequence"/>
</dbReference>
<evidence type="ECO:0000313" key="5">
    <source>
        <dbReference type="Proteomes" id="UP000663829"/>
    </source>
</evidence>